<dbReference type="InterPro" id="IPR004401">
    <property type="entry name" value="YbaB/EbfC"/>
</dbReference>
<reference evidence="3 4" key="1">
    <citation type="submission" date="2017-07" db="EMBL/GenBank/DDBJ databases">
        <title>Mechanisms for carbon and nitrogen cycling indicate functional differentiation within the Candidate Phyla Radiation.</title>
        <authorList>
            <person name="Danczak R.E."/>
            <person name="Johnston M.D."/>
            <person name="Kenah C."/>
            <person name="Slattery M."/>
            <person name="Wrighton K.C."/>
            <person name="Wilkins M.J."/>
        </authorList>
    </citation>
    <scope>NUCLEOTIDE SEQUENCE [LARGE SCALE GENOMIC DNA]</scope>
    <source>
        <strain evidence="3">Licking1014_96</strain>
    </source>
</reference>
<dbReference type="PIRSF" id="PIRSF004555">
    <property type="entry name" value="UCP004555"/>
    <property type="match status" value="1"/>
</dbReference>
<dbReference type="GO" id="GO:0005737">
    <property type="term" value="C:cytoplasm"/>
    <property type="evidence" value="ECO:0007669"/>
    <property type="project" value="UniProtKB-UniRule"/>
</dbReference>
<dbReference type="Gene3D" id="3.30.1310.10">
    <property type="entry name" value="Nucleoid-associated protein YbaB-like domain"/>
    <property type="match status" value="1"/>
</dbReference>
<comment type="subcellular location">
    <subcellularLocation>
        <location evidence="2">Cytoplasm</location>
        <location evidence="2">Nucleoid</location>
    </subcellularLocation>
</comment>
<dbReference type="Pfam" id="PF02575">
    <property type="entry name" value="YbaB_DNA_bd"/>
    <property type="match status" value="1"/>
</dbReference>
<dbReference type="NCBIfam" id="TIGR00103">
    <property type="entry name" value="DNA_YbaB_EbfC"/>
    <property type="match status" value="1"/>
</dbReference>
<keyword evidence="2" id="KW-0963">Cytoplasm</keyword>
<dbReference type="GO" id="GO:0003677">
    <property type="term" value="F:DNA binding"/>
    <property type="evidence" value="ECO:0007669"/>
    <property type="project" value="UniProtKB-UniRule"/>
</dbReference>
<dbReference type="EMBL" id="VMGH01000012">
    <property type="protein sequence ID" value="TSC92161.1"/>
    <property type="molecule type" value="Genomic_DNA"/>
</dbReference>
<dbReference type="PANTHER" id="PTHR33449:SF1">
    <property type="entry name" value="NUCLEOID-ASSOCIATED PROTEIN YBAB"/>
    <property type="match status" value="1"/>
</dbReference>
<evidence type="ECO:0000256" key="1">
    <source>
        <dbReference type="ARBA" id="ARBA00023125"/>
    </source>
</evidence>
<dbReference type="HAMAP" id="MF_00274">
    <property type="entry name" value="DNA_YbaB_EbfC"/>
    <property type="match status" value="1"/>
</dbReference>
<comment type="function">
    <text evidence="2">Binds to DNA and alters its conformation. May be involved in regulation of gene expression, nucleoid organization and DNA protection.</text>
</comment>
<comment type="subunit">
    <text evidence="2">Homodimer.</text>
</comment>
<gene>
    <name evidence="3" type="ORF">CEN92_94</name>
</gene>
<evidence type="ECO:0000256" key="2">
    <source>
        <dbReference type="HAMAP-Rule" id="MF_00274"/>
    </source>
</evidence>
<comment type="similarity">
    <text evidence="2">Belongs to the YbaB/EbfC family.</text>
</comment>
<proteinExistence type="inferred from homology"/>
<evidence type="ECO:0000313" key="3">
    <source>
        <dbReference type="EMBL" id="TSC92161.1"/>
    </source>
</evidence>
<keyword evidence="1 2" id="KW-0238">DNA-binding</keyword>
<evidence type="ECO:0000313" key="4">
    <source>
        <dbReference type="Proteomes" id="UP000318296"/>
    </source>
</evidence>
<name>A0A554LH09_9BACT</name>
<dbReference type="PANTHER" id="PTHR33449">
    <property type="entry name" value="NUCLEOID-ASSOCIATED PROTEIN YBAB"/>
    <property type="match status" value="1"/>
</dbReference>
<dbReference type="Proteomes" id="UP000318296">
    <property type="component" value="Unassembled WGS sequence"/>
</dbReference>
<comment type="caution">
    <text evidence="3">The sequence shown here is derived from an EMBL/GenBank/DDBJ whole genome shotgun (WGS) entry which is preliminary data.</text>
</comment>
<organism evidence="3 4">
    <name type="scientific">Candidatus Berkelbacteria bacterium Licking1014_96</name>
    <dbReference type="NCBI Taxonomy" id="2017149"/>
    <lineage>
        <taxon>Bacteria</taxon>
        <taxon>Candidatus Berkelbacteria</taxon>
    </lineage>
</organism>
<dbReference type="InterPro" id="IPR036894">
    <property type="entry name" value="YbaB-like_sf"/>
</dbReference>
<dbReference type="GO" id="GO:0043590">
    <property type="term" value="C:bacterial nucleoid"/>
    <property type="evidence" value="ECO:0007669"/>
    <property type="project" value="UniProtKB-UniRule"/>
</dbReference>
<dbReference type="AlphaFoldDB" id="A0A554LH09"/>
<accession>A0A554LH09</accession>
<protein>
    <recommendedName>
        <fullName evidence="2">Nucleoid-associated protein CEN92_94</fullName>
    </recommendedName>
</protein>
<dbReference type="SUPFAM" id="SSF82607">
    <property type="entry name" value="YbaB-like"/>
    <property type="match status" value="1"/>
</dbReference>
<sequence length="101" mass="11129">MPNPFGQMGEMIKLQREAKRIQKELRNTEVESVSGGGKIKVILNGEVQVTKIEIAEDVLKPENKNEIEDSLKETINAGVKKAQAEAAEKSKGMLSKLNLPI</sequence>